<sequence>MIFIYATFYDQKNVVQAELRHVKLEQIKQIKRNTNYSKLVYLFFWAYQRIVSFRHNQHIFLDNIDVLIVLLFEFGIFFSLLQLFGQRSKKFSTRSDSKNANVFNNMVQKIISFD</sequence>
<dbReference type="EMBL" id="KI296371">
    <property type="protein sequence ID" value="ESA01545.1"/>
    <property type="molecule type" value="Genomic_DNA"/>
</dbReference>
<dbReference type="HOGENOM" id="CLU_2122369_0_0_1"/>
<organism evidence="1">
    <name type="scientific">Rhizophagus irregularis (strain DAOM 181602 / DAOM 197198 / MUCL 43194)</name>
    <name type="common">Arbuscular mycorrhizal fungus</name>
    <name type="synonym">Glomus intraradices</name>
    <dbReference type="NCBI Taxonomy" id="747089"/>
    <lineage>
        <taxon>Eukaryota</taxon>
        <taxon>Fungi</taxon>
        <taxon>Fungi incertae sedis</taxon>
        <taxon>Mucoromycota</taxon>
        <taxon>Glomeromycotina</taxon>
        <taxon>Glomeromycetes</taxon>
        <taxon>Glomerales</taxon>
        <taxon>Glomeraceae</taxon>
        <taxon>Rhizophagus</taxon>
    </lineage>
</organism>
<name>U9T087_RHIID</name>
<evidence type="ECO:0000313" key="1">
    <source>
        <dbReference type="EMBL" id="ESA01545.1"/>
    </source>
</evidence>
<reference evidence="1" key="1">
    <citation type="submission" date="2013-07" db="EMBL/GenBank/DDBJ databases">
        <title>The genome of an arbuscular mycorrhizal fungus provides insights into the evolution of the oldest plant symbiosis.</title>
        <authorList>
            <consortium name="DOE Joint Genome Institute"/>
            <person name="Tisserant E."/>
            <person name="Malbreil M."/>
            <person name="Kuo A."/>
            <person name="Kohler A."/>
            <person name="Symeonidi A."/>
            <person name="Balestrini R."/>
            <person name="Charron P."/>
            <person name="Duensing N."/>
            <person name="Frei-dit-Frey N."/>
            <person name="Gianinazzi-Pearson V."/>
            <person name="Gilbert B."/>
            <person name="Handa Y."/>
            <person name="Hijri M."/>
            <person name="Kaul R."/>
            <person name="Kawaguchi M."/>
            <person name="Krajinski F."/>
            <person name="Lammers P."/>
            <person name="Lapierre D."/>
            <person name="Masclaux F.G."/>
            <person name="Murat C."/>
            <person name="Morin E."/>
            <person name="Ndikumana S."/>
            <person name="Pagni M."/>
            <person name="Petitpierre D."/>
            <person name="Requena N."/>
            <person name="Rosikiewicz P."/>
            <person name="Riley R."/>
            <person name="Saito K."/>
            <person name="San Clemente H."/>
            <person name="Shapiro H."/>
            <person name="van Tuinen D."/>
            <person name="Becard G."/>
            <person name="Bonfante P."/>
            <person name="Paszkowski U."/>
            <person name="Shachar-Hill Y."/>
            <person name="Young J.P."/>
            <person name="Sanders I.R."/>
            <person name="Henrissat B."/>
            <person name="Rensing S.A."/>
            <person name="Grigoriev I.V."/>
            <person name="Corradi N."/>
            <person name="Roux C."/>
            <person name="Martin F."/>
        </authorList>
    </citation>
    <scope>NUCLEOTIDE SEQUENCE</scope>
    <source>
        <strain evidence="1">DAOM 197198</strain>
    </source>
</reference>
<protein>
    <submittedName>
        <fullName evidence="1">Uncharacterized protein</fullName>
    </submittedName>
</protein>
<proteinExistence type="predicted"/>
<dbReference type="AlphaFoldDB" id="U9T087"/>
<accession>U9T087</accession>
<gene>
    <name evidence="1" type="ORF">GLOINDRAFT_86868</name>
</gene>